<gene>
    <name evidence="6" type="ORF">KI810_02875</name>
</gene>
<name>A0ABS5S9D2_9BACT</name>
<evidence type="ECO:0000256" key="4">
    <source>
        <dbReference type="ARBA" id="ARBA00022840"/>
    </source>
</evidence>
<keyword evidence="4 6" id="KW-0067">ATP-binding</keyword>
<keyword evidence="2" id="KW-0813">Transport</keyword>
<keyword evidence="3" id="KW-0547">Nucleotide-binding</keyword>
<dbReference type="SMART" id="SM00382">
    <property type="entry name" value="AAA"/>
    <property type="match status" value="1"/>
</dbReference>
<dbReference type="RefSeq" id="WP_214173963.1">
    <property type="nucleotide sequence ID" value="NZ_JAHCVK010000001.1"/>
</dbReference>
<dbReference type="CDD" id="cd03262">
    <property type="entry name" value="ABC_HisP_GlnQ"/>
    <property type="match status" value="1"/>
</dbReference>
<keyword evidence="7" id="KW-1185">Reference proteome</keyword>
<dbReference type="PIRSF" id="PIRSF039085">
    <property type="entry name" value="ABC_ATPase_HisP"/>
    <property type="match status" value="1"/>
</dbReference>
<sequence length="258" mass="28829">MNTDRQPLIQLEGIIKRYKNLTAVNGVNLAVYPGEKLVIIGPSGSGKSTLLRSMNFLEEIDAGVIRFEGREAGYVHRHGRLHLDRQQVVCPLRAEIGMVFQHFHLFPHMTVLGNVMEGPLTVQKKPVPEARAIAYDMLAKVGLSDKRDVFPATLSGGQKQRVAIARALAMRPKLMLFDEPTSALDPELVGEVFDTIHALADEGMTMIIVTHHMGFARELADRVIFMDGGVFVAEGTPQEIFDERMQNERIRTFLSRII</sequence>
<accession>A0ABS5S9D2</accession>
<evidence type="ECO:0000313" key="6">
    <source>
        <dbReference type="EMBL" id="MBT0651984.1"/>
    </source>
</evidence>
<organism evidence="6 7">
    <name type="scientific">Geomobilimonas luticola</name>
    <dbReference type="NCBI Taxonomy" id="1114878"/>
    <lineage>
        <taxon>Bacteria</taxon>
        <taxon>Pseudomonadati</taxon>
        <taxon>Thermodesulfobacteriota</taxon>
        <taxon>Desulfuromonadia</taxon>
        <taxon>Geobacterales</taxon>
        <taxon>Geobacteraceae</taxon>
        <taxon>Geomobilimonas</taxon>
    </lineage>
</organism>
<evidence type="ECO:0000313" key="7">
    <source>
        <dbReference type="Proteomes" id="UP000756860"/>
    </source>
</evidence>
<evidence type="ECO:0000256" key="3">
    <source>
        <dbReference type="ARBA" id="ARBA00022741"/>
    </source>
</evidence>
<dbReference type="InterPro" id="IPR027417">
    <property type="entry name" value="P-loop_NTPase"/>
</dbReference>
<dbReference type="Pfam" id="PF00005">
    <property type="entry name" value="ABC_tran"/>
    <property type="match status" value="1"/>
</dbReference>
<evidence type="ECO:0000259" key="5">
    <source>
        <dbReference type="PROSITE" id="PS50893"/>
    </source>
</evidence>
<dbReference type="PROSITE" id="PS00211">
    <property type="entry name" value="ABC_TRANSPORTER_1"/>
    <property type="match status" value="1"/>
</dbReference>
<evidence type="ECO:0000256" key="1">
    <source>
        <dbReference type="ARBA" id="ARBA00005417"/>
    </source>
</evidence>
<evidence type="ECO:0000256" key="2">
    <source>
        <dbReference type="ARBA" id="ARBA00022448"/>
    </source>
</evidence>
<dbReference type="PANTHER" id="PTHR43166:SF4">
    <property type="entry name" value="PHOSPHONATES IMPORT ATP-BINDING PROTEIN PHNC"/>
    <property type="match status" value="1"/>
</dbReference>
<dbReference type="SUPFAM" id="SSF52540">
    <property type="entry name" value="P-loop containing nucleoside triphosphate hydrolases"/>
    <property type="match status" value="1"/>
</dbReference>
<dbReference type="InterPro" id="IPR050086">
    <property type="entry name" value="MetN_ABC_transporter-like"/>
</dbReference>
<reference evidence="6 7" key="1">
    <citation type="submission" date="2021-05" db="EMBL/GenBank/DDBJ databases">
        <title>The draft genome of Geobacter luticola JCM 17780.</title>
        <authorList>
            <person name="Xu Z."/>
            <person name="Masuda Y."/>
            <person name="Itoh H."/>
            <person name="Senoo K."/>
        </authorList>
    </citation>
    <scope>NUCLEOTIDE SEQUENCE [LARGE SCALE GENOMIC DNA]</scope>
    <source>
        <strain evidence="6 7">JCM 17780</strain>
    </source>
</reference>
<proteinExistence type="inferred from homology"/>
<dbReference type="EMBL" id="JAHCVK010000001">
    <property type="protein sequence ID" value="MBT0651984.1"/>
    <property type="molecule type" value="Genomic_DNA"/>
</dbReference>
<dbReference type="GO" id="GO:0005524">
    <property type="term" value="F:ATP binding"/>
    <property type="evidence" value="ECO:0007669"/>
    <property type="project" value="UniProtKB-KW"/>
</dbReference>
<feature type="domain" description="ABC transporter" evidence="5">
    <location>
        <begin position="9"/>
        <end position="253"/>
    </location>
</feature>
<dbReference type="InterPro" id="IPR003593">
    <property type="entry name" value="AAA+_ATPase"/>
</dbReference>
<dbReference type="InterPro" id="IPR003439">
    <property type="entry name" value="ABC_transporter-like_ATP-bd"/>
</dbReference>
<comment type="caution">
    <text evidence="6">The sequence shown here is derived from an EMBL/GenBank/DDBJ whole genome shotgun (WGS) entry which is preliminary data.</text>
</comment>
<dbReference type="PANTHER" id="PTHR43166">
    <property type="entry name" value="AMINO ACID IMPORT ATP-BINDING PROTEIN"/>
    <property type="match status" value="1"/>
</dbReference>
<dbReference type="Gene3D" id="3.40.50.300">
    <property type="entry name" value="P-loop containing nucleotide triphosphate hydrolases"/>
    <property type="match status" value="1"/>
</dbReference>
<dbReference type="InterPro" id="IPR017871">
    <property type="entry name" value="ABC_transporter-like_CS"/>
</dbReference>
<comment type="similarity">
    <text evidence="1">Belongs to the ABC transporter superfamily.</text>
</comment>
<dbReference type="PROSITE" id="PS50893">
    <property type="entry name" value="ABC_TRANSPORTER_2"/>
    <property type="match status" value="1"/>
</dbReference>
<protein>
    <submittedName>
        <fullName evidence="6">Amino acid ABC transporter ATP-binding protein</fullName>
    </submittedName>
</protein>
<dbReference type="InterPro" id="IPR030679">
    <property type="entry name" value="ABC_ATPase_HisP-typ"/>
</dbReference>
<dbReference type="Proteomes" id="UP000756860">
    <property type="component" value="Unassembled WGS sequence"/>
</dbReference>